<keyword evidence="3" id="KW-0520">NAD</keyword>
<reference evidence="7" key="1">
    <citation type="journal article" date="2014" name="Front. Microbiol.">
        <title>High frequency of phylogenetically diverse reductive dehalogenase-homologous genes in deep subseafloor sedimentary metagenomes.</title>
        <authorList>
            <person name="Kawai M."/>
            <person name="Futagami T."/>
            <person name="Toyoda A."/>
            <person name="Takaki Y."/>
            <person name="Nishi S."/>
            <person name="Hori S."/>
            <person name="Arai W."/>
            <person name="Tsubouchi T."/>
            <person name="Morono Y."/>
            <person name="Uchiyama I."/>
            <person name="Ito T."/>
            <person name="Fujiyama A."/>
            <person name="Inagaki F."/>
            <person name="Takami H."/>
        </authorList>
    </citation>
    <scope>NUCLEOTIDE SEQUENCE</scope>
    <source>
        <strain evidence="7">Expedition CK06-06</strain>
    </source>
</reference>
<comment type="similarity">
    <text evidence="2">Belongs to the NAD(P)-dependent epimerase/dehydratase family.</text>
</comment>
<dbReference type="InterPro" id="IPR005886">
    <property type="entry name" value="UDP_G4E"/>
</dbReference>
<protein>
    <recommendedName>
        <fullName evidence="6">NAD-dependent epimerase/dehydratase domain-containing protein</fullName>
    </recommendedName>
</protein>
<dbReference type="GO" id="GO:0006012">
    <property type="term" value="P:galactose metabolic process"/>
    <property type="evidence" value="ECO:0007669"/>
    <property type="project" value="InterPro"/>
</dbReference>
<keyword evidence="4" id="KW-0413">Isomerase</keyword>
<evidence type="ECO:0000259" key="6">
    <source>
        <dbReference type="Pfam" id="PF01370"/>
    </source>
</evidence>
<dbReference type="Gene3D" id="3.90.25.10">
    <property type="entry name" value="UDP-galactose 4-epimerase, domain 1"/>
    <property type="match status" value="1"/>
</dbReference>
<dbReference type="AlphaFoldDB" id="X0X679"/>
<dbReference type="InterPro" id="IPR036291">
    <property type="entry name" value="NAD(P)-bd_dom_sf"/>
</dbReference>
<evidence type="ECO:0000256" key="4">
    <source>
        <dbReference type="ARBA" id="ARBA00023235"/>
    </source>
</evidence>
<evidence type="ECO:0000256" key="5">
    <source>
        <dbReference type="ARBA" id="ARBA00023277"/>
    </source>
</evidence>
<proteinExistence type="inferred from homology"/>
<dbReference type="PANTHER" id="PTHR43725">
    <property type="entry name" value="UDP-GLUCOSE 4-EPIMERASE"/>
    <property type="match status" value="1"/>
</dbReference>
<dbReference type="SUPFAM" id="SSF51735">
    <property type="entry name" value="NAD(P)-binding Rossmann-fold domains"/>
    <property type="match status" value="1"/>
</dbReference>
<keyword evidence="5" id="KW-0119">Carbohydrate metabolism</keyword>
<dbReference type="PANTHER" id="PTHR43725:SF53">
    <property type="entry name" value="UDP-ARABINOSE 4-EPIMERASE 1"/>
    <property type="match status" value="1"/>
</dbReference>
<dbReference type="Pfam" id="PF01370">
    <property type="entry name" value="Epimerase"/>
    <property type="match status" value="1"/>
</dbReference>
<dbReference type="InterPro" id="IPR001509">
    <property type="entry name" value="Epimerase_deHydtase"/>
</dbReference>
<comment type="caution">
    <text evidence="7">The sequence shown here is derived from an EMBL/GenBank/DDBJ whole genome shotgun (WGS) entry which is preliminary data.</text>
</comment>
<dbReference type="EMBL" id="BARS01045987">
    <property type="protein sequence ID" value="GAG38744.1"/>
    <property type="molecule type" value="Genomic_DNA"/>
</dbReference>
<sequence>MVAGGAGYIGSHTVKELTREDYNVVTFDNFSTGKRDLITGGKVFEGDLMDRHCLKQVFKKYKISAVLHFASLIQVKESFENPQKYYRANLISSMNLLEAMMEAGVNNFIFSSSAAVYGLPDKTPITESHNLHPINPYGQTKFFVEKILQDYSRAYGINFISLRYFNAAGADPEGQTGEMHDPETHLIPNILLSLLGEKKKLEVYGTDFPTPDGTAIRDYVHVTDLAKAHVLALKKLLSSPESMFINL</sequence>
<gene>
    <name evidence="7" type="ORF">S01H1_69279</name>
</gene>
<evidence type="ECO:0000313" key="7">
    <source>
        <dbReference type="EMBL" id="GAG38744.1"/>
    </source>
</evidence>
<evidence type="ECO:0000256" key="1">
    <source>
        <dbReference type="ARBA" id="ARBA00001911"/>
    </source>
</evidence>
<comment type="cofactor">
    <cofactor evidence="1">
        <name>NAD(+)</name>
        <dbReference type="ChEBI" id="CHEBI:57540"/>
    </cofactor>
</comment>
<organism evidence="7">
    <name type="scientific">marine sediment metagenome</name>
    <dbReference type="NCBI Taxonomy" id="412755"/>
    <lineage>
        <taxon>unclassified sequences</taxon>
        <taxon>metagenomes</taxon>
        <taxon>ecological metagenomes</taxon>
    </lineage>
</organism>
<dbReference type="GO" id="GO:0003978">
    <property type="term" value="F:UDP-glucose 4-epimerase activity"/>
    <property type="evidence" value="ECO:0007669"/>
    <property type="project" value="InterPro"/>
</dbReference>
<name>X0X679_9ZZZZ</name>
<accession>X0X679</accession>
<dbReference type="NCBIfam" id="TIGR01179">
    <property type="entry name" value="galE"/>
    <property type="match status" value="1"/>
</dbReference>
<feature type="non-terminal residue" evidence="7">
    <location>
        <position position="247"/>
    </location>
</feature>
<feature type="domain" description="NAD-dependent epimerase/dehydratase" evidence="6">
    <location>
        <begin position="1"/>
        <end position="239"/>
    </location>
</feature>
<evidence type="ECO:0000256" key="2">
    <source>
        <dbReference type="ARBA" id="ARBA00007637"/>
    </source>
</evidence>
<dbReference type="Gene3D" id="3.40.50.720">
    <property type="entry name" value="NAD(P)-binding Rossmann-like Domain"/>
    <property type="match status" value="1"/>
</dbReference>
<evidence type="ECO:0000256" key="3">
    <source>
        <dbReference type="ARBA" id="ARBA00023027"/>
    </source>
</evidence>